<protein>
    <submittedName>
        <fullName evidence="2">(African queen) hypothetical protein</fullName>
    </submittedName>
</protein>
<evidence type="ECO:0000313" key="2">
    <source>
        <dbReference type="EMBL" id="CAG9583508.1"/>
    </source>
</evidence>
<reference evidence="2" key="1">
    <citation type="submission" date="2021-09" db="EMBL/GenBank/DDBJ databases">
        <authorList>
            <person name="Martin H S."/>
        </authorList>
    </citation>
    <scope>NUCLEOTIDE SEQUENCE</scope>
</reference>
<dbReference type="AlphaFoldDB" id="A0A8J2RIC5"/>
<organism evidence="2 3">
    <name type="scientific">Danaus chrysippus</name>
    <name type="common">African queen</name>
    <dbReference type="NCBI Taxonomy" id="151541"/>
    <lineage>
        <taxon>Eukaryota</taxon>
        <taxon>Metazoa</taxon>
        <taxon>Ecdysozoa</taxon>
        <taxon>Arthropoda</taxon>
        <taxon>Hexapoda</taxon>
        <taxon>Insecta</taxon>
        <taxon>Pterygota</taxon>
        <taxon>Neoptera</taxon>
        <taxon>Endopterygota</taxon>
        <taxon>Lepidoptera</taxon>
        <taxon>Glossata</taxon>
        <taxon>Ditrysia</taxon>
        <taxon>Papilionoidea</taxon>
        <taxon>Nymphalidae</taxon>
        <taxon>Danainae</taxon>
        <taxon>Danaini</taxon>
        <taxon>Danaina</taxon>
        <taxon>Danaus</taxon>
        <taxon>Anosia</taxon>
    </lineage>
</organism>
<dbReference type="EMBL" id="CAKASE010000081">
    <property type="protein sequence ID" value="CAG9583508.1"/>
    <property type="molecule type" value="Genomic_DNA"/>
</dbReference>
<feature type="region of interest" description="Disordered" evidence="1">
    <location>
        <begin position="197"/>
        <end position="233"/>
    </location>
</feature>
<proteinExistence type="predicted"/>
<keyword evidence="3" id="KW-1185">Reference proteome</keyword>
<dbReference type="OrthoDB" id="7482671at2759"/>
<accession>A0A8J2RIC5</accession>
<evidence type="ECO:0000313" key="3">
    <source>
        <dbReference type="Proteomes" id="UP000789524"/>
    </source>
</evidence>
<dbReference type="Proteomes" id="UP000789524">
    <property type="component" value="Unassembled WGS sequence"/>
</dbReference>
<evidence type="ECO:0000256" key="1">
    <source>
        <dbReference type="SAM" id="MobiDB-lite"/>
    </source>
</evidence>
<name>A0A8J2RIC5_9NEOP</name>
<comment type="caution">
    <text evidence="2">The sequence shown here is derived from an EMBL/GenBank/DDBJ whole genome shotgun (WGS) entry which is preliminary data.</text>
</comment>
<sequence>MDMTFKPKSTPRTENEPDLIKWWRLKGDKVQEFCNELDNLVFPGGGHKDVNANWMDIQAKILKAAEKVLGRTKGGKRIPMETWWWSEPVRTALRRKKKAFKTWQSTKTNEDRQQYKQSKKEARQVIAVERSKATKELYASLEKKDGHKLIYKLAKLRNQATKDFVKNKILKGPDGNLVSNSKDILKTWHQYYDENPAEKTAQEAPTAPGGDLGSTEIPKDLPSTKTPQFQPIPINNNFFVQDNDLMPTNDENLPPPESVYLNPKPGCSWMPDSPPRTISNTNFSITSPKDLIPLPKIKSGMKRVIKKRGKTAIHTASPYKIELEESIKKIQNIKEKK</sequence>
<feature type="compositionally biased region" description="Polar residues" evidence="1">
    <location>
        <begin position="223"/>
        <end position="233"/>
    </location>
</feature>
<gene>
    <name evidence="2" type="ORF">DCHRY22_LOCUS14884</name>
</gene>